<accession>A0A2A2EZ33</accession>
<feature type="transmembrane region" description="Helical" evidence="9">
    <location>
        <begin position="164"/>
        <end position="196"/>
    </location>
</feature>
<reference evidence="11 12" key="1">
    <citation type="submission" date="2017-08" db="EMBL/GenBank/DDBJ databases">
        <title>Halomonas alkalisoli sp. nov., isolated from saline alkaline soil.</title>
        <authorList>
            <person name="Wang D."/>
            <person name="Zhang G."/>
        </authorList>
    </citation>
    <scope>NUCLEOTIDE SEQUENCE [LARGE SCALE GENOMIC DNA]</scope>
    <source>
        <strain evidence="11 12">WRN001</strain>
    </source>
</reference>
<dbReference type="InterPro" id="IPR024573">
    <property type="entry name" value="DUF3333"/>
</dbReference>
<dbReference type="Pfam" id="PF11812">
    <property type="entry name" value="DUF3333"/>
    <property type="match status" value="2"/>
</dbReference>
<keyword evidence="4" id="KW-0813">Transport</keyword>
<evidence type="ECO:0000256" key="4">
    <source>
        <dbReference type="ARBA" id="ARBA00022448"/>
    </source>
</evidence>
<evidence type="ECO:0000256" key="2">
    <source>
        <dbReference type="ARBA" id="ARBA00007069"/>
    </source>
</evidence>
<evidence type="ECO:0000313" key="11">
    <source>
        <dbReference type="EMBL" id="PAU77948.1"/>
    </source>
</evidence>
<keyword evidence="12" id="KW-1185">Reference proteome</keyword>
<evidence type="ECO:0000256" key="1">
    <source>
        <dbReference type="ARBA" id="ARBA00004651"/>
    </source>
</evidence>
<feature type="transmembrane region" description="Helical" evidence="9">
    <location>
        <begin position="21"/>
        <end position="42"/>
    </location>
</feature>
<sequence>MSDSYDQISQQLKSRHRKSTRLKYMSMGALALAGAFLLIFFADMLSKGLPAFKQAMINIEINYTEDAASNGRAAVDQDLSTIISRSVVRVIPLEMRNDPSLLGTTVQRWVLASANVDQYLKGNPVRGLDDEEKARIDRLVEDGRVEMQFNAGFFSRGDSKMPELAGIMSAVVGTVMTMIVTLGIAFPIGVMTAVYLEEFAPDNKLTQLIEININNLAAIPSILFGLLGLAIFINFFGVPRSTPLVGGMTLALMTLPVIIISTRTALRSVPESIRHAAFGVGCSRWQVVKDHVLPLAMPGIMTGSIIGLAQAMGETAPLIIVGMVAFIPDVTASFTQAATVMPAQVFTWSGEPSRAFVEKTAGGIIVLLAVLISLNAAAVLLRKKFERRW</sequence>
<feature type="domain" description="ABC transmembrane type-1" evidence="10">
    <location>
        <begin position="171"/>
        <end position="377"/>
    </location>
</feature>
<evidence type="ECO:0000256" key="6">
    <source>
        <dbReference type="ARBA" id="ARBA00022692"/>
    </source>
</evidence>
<feature type="transmembrane region" description="Helical" evidence="9">
    <location>
        <begin position="216"/>
        <end position="238"/>
    </location>
</feature>
<comment type="subcellular location">
    <subcellularLocation>
        <location evidence="9">Cell inner membrane</location>
        <topology evidence="9">Multi-pass membrane protein</topology>
    </subcellularLocation>
    <subcellularLocation>
        <location evidence="1">Cell membrane</location>
        <topology evidence="1">Multi-pass membrane protein</topology>
    </subcellularLocation>
</comment>
<keyword evidence="5 9" id="KW-1003">Cell membrane</keyword>
<dbReference type="CDD" id="cd06261">
    <property type="entry name" value="TM_PBP2"/>
    <property type="match status" value="1"/>
</dbReference>
<dbReference type="GO" id="GO:0035435">
    <property type="term" value="P:phosphate ion transmembrane transport"/>
    <property type="evidence" value="ECO:0007669"/>
    <property type="project" value="InterPro"/>
</dbReference>
<dbReference type="Proteomes" id="UP000217771">
    <property type="component" value="Unassembled WGS sequence"/>
</dbReference>
<dbReference type="PANTHER" id="PTHR43470">
    <property type="entry name" value="PHOSPHATE TRANSPORT SYSTEM PERMEASE PROTEIN PSTA-RELATED"/>
    <property type="match status" value="1"/>
</dbReference>
<dbReference type="PANTHER" id="PTHR43470:SF5">
    <property type="entry name" value="PHOSPHATE TRANSPORT SYSTEM PERMEASE PROTEIN PSTA"/>
    <property type="match status" value="1"/>
</dbReference>
<dbReference type="Gene3D" id="1.10.3720.10">
    <property type="entry name" value="MetI-like"/>
    <property type="match status" value="1"/>
</dbReference>
<dbReference type="GO" id="GO:0005886">
    <property type="term" value="C:plasma membrane"/>
    <property type="evidence" value="ECO:0007669"/>
    <property type="project" value="UniProtKB-SubCell"/>
</dbReference>
<dbReference type="SUPFAM" id="SSF161098">
    <property type="entry name" value="MetI-like"/>
    <property type="match status" value="1"/>
</dbReference>
<dbReference type="InterPro" id="IPR035906">
    <property type="entry name" value="MetI-like_sf"/>
</dbReference>
<comment type="caution">
    <text evidence="11">The sequence shown here is derived from an EMBL/GenBank/DDBJ whole genome shotgun (WGS) entry which is preliminary data.</text>
</comment>
<proteinExistence type="inferred from homology"/>
<dbReference type="NCBIfam" id="TIGR00974">
    <property type="entry name" value="3a0107s02c"/>
    <property type="match status" value="1"/>
</dbReference>
<dbReference type="RefSeq" id="WP_095619627.1">
    <property type="nucleotide sequence ID" value="NZ_NSKB01000002.1"/>
</dbReference>
<feature type="transmembrane region" description="Helical" evidence="9">
    <location>
        <begin position="361"/>
        <end position="381"/>
    </location>
</feature>
<evidence type="ECO:0000259" key="10">
    <source>
        <dbReference type="PROSITE" id="PS50928"/>
    </source>
</evidence>
<organism evidence="11 12">
    <name type="scientific">Halomonas salipaludis</name>
    <dbReference type="NCBI Taxonomy" id="2032625"/>
    <lineage>
        <taxon>Bacteria</taxon>
        <taxon>Pseudomonadati</taxon>
        <taxon>Pseudomonadota</taxon>
        <taxon>Gammaproteobacteria</taxon>
        <taxon>Oceanospirillales</taxon>
        <taxon>Halomonadaceae</taxon>
        <taxon>Halomonas</taxon>
    </lineage>
</organism>
<evidence type="ECO:0000256" key="9">
    <source>
        <dbReference type="RuleBase" id="RU363043"/>
    </source>
</evidence>
<evidence type="ECO:0000256" key="8">
    <source>
        <dbReference type="ARBA" id="ARBA00023136"/>
    </source>
</evidence>
<dbReference type="OrthoDB" id="9807065at2"/>
<gene>
    <name evidence="11" type="primary">pstA</name>
    <name evidence="11" type="ORF">CK498_04200</name>
</gene>
<dbReference type="InterPro" id="IPR000515">
    <property type="entry name" value="MetI-like"/>
</dbReference>
<keyword evidence="7 9" id="KW-1133">Transmembrane helix</keyword>
<dbReference type="EMBL" id="NSKB01000002">
    <property type="protein sequence ID" value="PAU77948.1"/>
    <property type="molecule type" value="Genomic_DNA"/>
</dbReference>
<feature type="transmembrane region" description="Helical" evidence="9">
    <location>
        <begin position="244"/>
        <end position="266"/>
    </location>
</feature>
<comment type="similarity">
    <text evidence="2 9">Belongs to the binding-protein-dependent transport system permease family. CysTW subfamily.</text>
</comment>
<dbReference type="PROSITE" id="PS50928">
    <property type="entry name" value="ABC_TM1"/>
    <property type="match status" value="1"/>
</dbReference>
<dbReference type="Pfam" id="PF00528">
    <property type="entry name" value="BPD_transp_1"/>
    <property type="match status" value="1"/>
</dbReference>
<dbReference type="AlphaFoldDB" id="A0A2A2EZ33"/>
<feature type="transmembrane region" description="Helical" evidence="9">
    <location>
        <begin position="318"/>
        <end position="341"/>
    </location>
</feature>
<evidence type="ECO:0000256" key="7">
    <source>
        <dbReference type="ARBA" id="ARBA00022989"/>
    </source>
</evidence>
<dbReference type="GO" id="GO:0005315">
    <property type="term" value="F:phosphate transmembrane transporter activity"/>
    <property type="evidence" value="ECO:0007669"/>
    <property type="project" value="InterPro"/>
</dbReference>
<evidence type="ECO:0000313" key="12">
    <source>
        <dbReference type="Proteomes" id="UP000217771"/>
    </source>
</evidence>
<name>A0A2A2EZ33_9GAMM</name>
<keyword evidence="6 9" id="KW-0812">Transmembrane</keyword>
<evidence type="ECO:0000256" key="3">
    <source>
        <dbReference type="ARBA" id="ARBA00016864"/>
    </source>
</evidence>
<evidence type="ECO:0000256" key="5">
    <source>
        <dbReference type="ARBA" id="ARBA00022475"/>
    </source>
</evidence>
<dbReference type="InterPro" id="IPR005672">
    <property type="entry name" value="Phosphate_PstA"/>
</dbReference>
<protein>
    <recommendedName>
        <fullName evidence="3 9">Phosphate transport system permease protein PstA</fullName>
    </recommendedName>
</protein>
<keyword evidence="8 9" id="KW-0472">Membrane</keyword>